<dbReference type="Pfam" id="PF20382">
    <property type="entry name" value="DUF6677"/>
    <property type="match status" value="1"/>
</dbReference>
<sequence length="180" mass="19520">MAKKKTSPPNFLLAAVLAWLVPGAGHAYIGRTKRGLIIFFTIGATFWAGIAMGGVLTCDARYERWWFAAEMMTGTHGLVGWYRQNQTYRDVDNKLSMAPPDRGGRPGERRMLIDSKLAEDNVALVYPVDIAARAFAGVAGLLNLLCIFDAATLALMGVTGEPSPTDETDKQTPEPEASLS</sequence>
<feature type="domain" description="DUF6677" evidence="3">
    <location>
        <begin position="13"/>
        <end position="154"/>
    </location>
</feature>
<keyword evidence="2" id="KW-1133">Transmembrane helix</keyword>
<organism evidence="4">
    <name type="scientific">marine sediment metagenome</name>
    <dbReference type="NCBI Taxonomy" id="412755"/>
    <lineage>
        <taxon>unclassified sequences</taxon>
        <taxon>metagenomes</taxon>
        <taxon>ecological metagenomes</taxon>
    </lineage>
</organism>
<evidence type="ECO:0000259" key="3">
    <source>
        <dbReference type="Pfam" id="PF20382"/>
    </source>
</evidence>
<gene>
    <name evidence="4" type="ORF">LCGC14_0284040</name>
</gene>
<dbReference type="EMBL" id="LAZR01000165">
    <property type="protein sequence ID" value="KKN84879.1"/>
    <property type="molecule type" value="Genomic_DNA"/>
</dbReference>
<dbReference type="InterPro" id="IPR046499">
    <property type="entry name" value="DUF6677"/>
</dbReference>
<keyword evidence="2" id="KW-0472">Membrane</keyword>
<evidence type="ECO:0000313" key="4">
    <source>
        <dbReference type="EMBL" id="KKN84879.1"/>
    </source>
</evidence>
<keyword evidence="2" id="KW-0812">Transmembrane</keyword>
<reference evidence="4" key="1">
    <citation type="journal article" date="2015" name="Nature">
        <title>Complex archaea that bridge the gap between prokaryotes and eukaryotes.</title>
        <authorList>
            <person name="Spang A."/>
            <person name="Saw J.H."/>
            <person name="Jorgensen S.L."/>
            <person name="Zaremba-Niedzwiedzka K."/>
            <person name="Martijn J."/>
            <person name="Lind A.E."/>
            <person name="van Eijk R."/>
            <person name="Schleper C."/>
            <person name="Guy L."/>
            <person name="Ettema T.J."/>
        </authorList>
    </citation>
    <scope>NUCLEOTIDE SEQUENCE</scope>
</reference>
<name>A0A0F9U010_9ZZZZ</name>
<protein>
    <recommendedName>
        <fullName evidence="3">DUF6677 domain-containing protein</fullName>
    </recommendedName>
</protein>
<dbReference type="AlphaFoldDB" id="A0A0F9U010"/>
<evidence type="ECO:0000256" key="1">
    <source>
        <dbReference type="SAM" id="MobiDB-lite"/>
    </source>
</evidence>
<proteinExistence type="predicted"/>
<comment type="caution">
    <text evidence="4">The sequence shown here is derived from an EMBL/GenBank/DDBJ whole genome shotgun (WGS) entry which is preliminary data.</text>
</comment>
<accession>A0A0F9U010</accession>
<feature type="transmembrane region" description="Helical" evidence="2">
    <location>
        <begin position="37"/>
        <end position="58"/>
    </location>
</feature>
<evidence type="ECO:0000256" key="2">
    <source>
        <dbReference type="SAM" id="Phobius"/>
    </source>
</evidence>
<feature type="region of interest" description="Disordered" evidence="1">
    <location>
        <begin position="159"/>
        <end position="180"/>
    </location>
</feature>